<dbReference type="Pfam" id="PF01425">
    <property type="entry name" value="Amidase"/>
    <property type="match status" value="1"/>
</dbReference>
<proteinExistence type="predicted"/>
<name>A0A1N7SWW9_9BURK</name>
<evidence type="ECO:0000259" key="1">
    <source>
        <dbReference type="Pfam" id="PF01425"/>
    </source>
</evidence>
<reference evidence="2" key="1">
    <citation type="submission" date="2016-12" db="EMBL/GenBank/DDBJ databases">
        <authorList>
            <person name="Moulin L."/>
        </authorList>
    </citation>
    <scope>NUCLEOTIDE SEQUENCE [LARGE SCALE GENOMIC DNA]</scope>
    <source>
        <strain evidence="2">STM 7183</strain>
    </source>
</reference>
<dbReference type="InterPro" id="IPR000120">
    <property type="entry name" value="Amidase"/>
</dbReference>
<organism evidence="2 3">
    <name type="scientific">Paraburkholderia piptadeniae</name>
    <dbReference type="NCBI Taxonomy" id="1701573"/>
    <lineage>
        <taxon>Bacteria</taxon>
        <taxon>Pseudomonadati</taxon>
        <taxon>Pseudomonadota</taxon>
        <taxon>Betaproteobacteria</taxon>
        <taxon>Burkholderiales</taxon>
        <taxon>Burkholderiaceae</taxon>
        <taxon>Paraburkholderia</taxon>
    </lineage>
</organism>
<dbReference type="AlphaFoldDB" id="A0A1N7SWW9"/>
<gene>
    <name evidence="2" type="ORF">BN2476_1500015</name>
</gene>
<dbReference type="SUPFAM" id="SSF75304">
    <property type="entry name" value="Amidase signature (AS) enzymes"/>
    <property type="match status" value="1"/>
</dbReference>
<dbReference type="InterPro" id="IPR020556">
    <property type="entry name" value="Amidase_CS"/>
</dbReference>
<comment type="caution">
    <text evidence="2">The sequence shown here is derived from an EMBL/GenBank/DDBJ whole genome shotgun (WGS) entry which is preliminary data.</text>
</comment>
<dbReference type="InterPro" id="IPR023631">
    <property type="entry name" value="Amidase_dom"/>
</dbReference>
<dbReference type="Proteomes" id="UP000195569">
    <property type="component" value="Unassembled WGS sequence"/>
</dbReference>
<feature type="domain" description="Amidase" evidence="1">
    <location>
        <begin position="38"/>
        <end position="447"/>
    </location>
</feature>
<dbReference type="PANTHER" id="PTHR11895">
    <property type="entry name" value="TRANSAMIDASE"/>
    <property type="match status" value="1"/>
</dbReference>
<dbReference type="PANTHER" id="PTHR11895:SF176">
    <property type="entry name" value="AMIDASE AMID-RELATED"/>
    <property type="match status" value="1"/>
</dbReference>
<dbReference type="PROSITE" id="PS00571">
    <property type="entry name" value="AMIDASES"/>
    <property type="match status" value="1"/>
</dbReference>
<accession>A0A1N7SWW9</accession>
<evidence type="ECO:0000313" key="3">
    <source>
        <dbReference type="Proteomes" id="UP000195569"/>
    </source>
</evidence>
<sequence length="460" mass="48490">MPGGSVFFVFAIVWPPTMLGWRILPQRLTATLPVTAFEVVDHSLALAEATNALLRSLITVTGDRGRAQARSADERRQLGKRRGILDGIPYVAKDVFKTEGIRTTAGSKVLAEHYPQEDAVVVRKLAEAGAALVGKANMHEFAYGATGENQFTGTTVNPWDQRRLAGGSSGGSAAAVAAGIVPFALGTDTGGSVRVPAALCGVTGFKPTFGLLDSTGVIPFCWTLDHVGIIAGNADDVSVVIDSLTDLDVFGTNGSLDSLRIGIPKGWTSVLEPGVRAGYELAVAALKSSGATFHEIELPEHAESRTVSLTIQLAEALAYHSPLIALSDEKYGHDIRSGFVLGQQLSAESYVQCQRLLSAYRASFIRHFETIDAILTPTCPIVAPETGSSRIPVGDQLLPIGNALTLFTSFFNLVGAPAVALPAGTDDKGLPVSVQLIGAPGMDVAILELARHLEQELART</sequence>
<dbReference type="Gene3D" id="3.90.1300.10">
    <property type="entry name" value="Amidase signature (AS) domain"/>
    <property type="match status" value="1"/>
</dbReference>
<dbReference type="EMBL" id="CYGY02000150">
    <property type="protein sequence ID" value="SIT51880.1"/>
    <property type="molecule type" value="Genomic_DNA"/>
</dbReference>
<dbReference type="InterPro" id="IPR036928">
    <property type="entry name" value="AS_sf"/>
</dbReference>
<keyword evidence="3" id="KW-1185">Reference proteome</keyword>
<protein>
    <submittedName>
        <fullName evidence="2">Aspartyl-tRNA(Asn)/glutamyl-tRNA (Gln) amidotransferase subunit A</fullName>
    </submittedName>
</protein>
<dbReference type="GO" id="GO:0016740">
    <property type="term" value="F:transferase activity"/>
    <property type="evidence" value="ECO:0007669"/>
    <property type="project" value="UniProtKB-KW"/>
</dbReference>
<evidence type="ECO:0000313" key="2">
    <source>
        <dbReference type="EMBL" id="SIT51880.1"/>
    </source>
</evidence>